<dbReference type="HAMAP" id="MF_00217">
    <property type="entry name" value="Mevalonate_kinase"/>
    <property type="match status" value="1"/>
</dbReference>
<keyword evidence="4 14" id="KW-0963">Cytoplasm</keyword>
<evidence type="ECO:0000256" key="14">
    <source>
        <dbReference type="HAMAP-Rule" id="MF_00217"/>
    </source>
</evidence>
<comment type="pathway">
    <text evidence="13 14">Isoprenoid biosynthesis; isopentenyl diphosphate biosynthesis via mevalonate pathway; isopentenyl diphosphate from (R)-mevalonate: step 1/3.</text>
</comment>
<evidence type="ECO:0000256" key="7">
    <source>
        <dbReference type="ARBA" id="ARBA00022741"/>
    </source>
</evidence>
<dbReference type="GO" id="GO:0004496">
    <property type="term" value="F:mevalonate kinase activity"/>
    <property type="evidence" value="ECO:0007669"/>
    <property type="project" value="UniProtKB-UniRule"/>
</dbReference>
<dbReference type="PANTHER" id="PTHR43290">
    <property type="entry name" value="MEVALONATE KINASE"/>
    <property type="match status" value="1"/>
</dbReference>
<dbReference type="PROSITE" id="PS00627">
    <property type="entry name" value="GHMP_KINASES_ATP"/>
    <property type="match status" value="1"/>
</dbReference>
<keyword evidence="10 14" id="KW-0460">Magnesium</keyword>
<dbReference type="EC" id="2.7.1.36" evidence="3 14"/>
<dbReference type="GeneID" id="13725738"/>
<comment type="subcellular location">
    <subcellularLocation>
        <location evidence="1 14">Cytoplasm</location>
    </subcellularLocation>
</comment>
<evidence type="ECO:0000256" key="8">
    <source>
        <dbReference type="ARBA" id="ARBA00022777"/>
    </source>
</evidence>
<dbReference type="PRINTS" id="PR00959">
    <property type="entry name" value="MEVGALKINASE"/>
</dbReference>
<dbReference type="UniPathway" id="UPA00057">
    <property type="reaction ID" value="UER00098"/>
</dbReference>
<evidence type="ECO:0000256" key="4">
    <source>
        <dbReference type="ARBA" id="ARBA00022490"/>
    </source>
</evidence>
<protein>
    <recommendedName>
        <fullName evidence="3 14">Mevalonate kinase</fullName>
        <shortName evidence="14">MK</shortName>
        <shortName evidence="14">MVK</shortName>
        <ecNumber evidence="3 14">2.7.1.36</ecNumber>
    </recommendedName>
</protein>
<dbReference type="STRING" id="1229908.NKOR_01430"/>
<dbReference type="HOGENOM" id="CLU_017814_0_0_2"/>
<name>K0B3Z2_9ARCH</name>
<keyword evidence="18" id="KW-1185">Reference proteome</keyword>
<evidence type="ECO:0000256" key="10">
    <source>
        <dbReference type="ARBA" id="ARBA00022842"/>
    </source>
</evidence>
<comment type="caution">
    <text evidence="14">Lacks conserved residue(s) required for the propagation of feature annotation.</text>
</comment>
<reference evidence="17 18" key="1">
    <citation type="journal article" date="2012" name="J. Bacteriol.">
        <title>Draft Genome Sequence of an Ammonia-Oxidizing Archaeon, "Candidatus Nitrosopumilus koreensis" AR1, from Marine Sediment.</title>
        <authorList>
            <person name="Park S.J."/>
            <person name="Kim J.G."/>
            <person name="Jung M.Y."/>
            <person name="Kim S.J."/>
            <person name="Cha I.T."/>
            <person name="Kwon K."/>
            <person name="Lee J.H."/>
            <person name="Rhee S.K."/>
        </authorList>
    </citation>
    <scope>NUCLEOTIDE SEQUENCE [LARGE SCALE GENOMIC DNA]</scope>
    <source>
        <strain evidence="17 18">AR1</strain>
    </source>
</reference>
<dbReference type="SUPFAM" id="SSF54211">
    <property type="entry name" value="Ribosomal protein S5 domain 2-like"/>
    <property type="match status" value="1"/>
</dbReference>
<dbReference type="AlphaFoldDB" id="K0B3Z2"/>
<comment type="cofactor">
    <cofactor evidence="14">
        <name>Mg(2+)</name>
        <dbReference type="ChEBI" id="CHEBI:18420"/>
    </cofactor>
</comment>
<dbReference type="PATRIC" id="fig|1229908.8.peg.299"/>
<dbReference type="Pfam" id="PF08544">
    <property type="entry name" value="GHMP_kinases_C"/>
    <property type="match status" value="1"/>
</dbReference>
<comment type="similarity">
    <text evidence="2 14">Belongs to the GHMP kinase family. Mevalonate kinase subfamily.</text>
</comment>
<evidence type="ECO:0000313" key="17">
    <source>
        <dbReference type="EMBL" id="AFS80194.1"/>
    </source>
</evidence>
<dbReference type="InterPro" id="IPR006203">
    <property type="entry name" value="GHMP_knse_ATP-bd_CS"/>
</dbReference>
<evidence type="ECO:0000313" key="18">
    <source>
        <dbReference type="Proteomes" id="UP000006101"/>
    </source>
</evidence>
<comment type="subunit">
    <text evidence="14">Homodimer.</text>
</comment>
<dbReference type="InterPro" id="IPR022937">
    <property type="entry name" value="Mevalonate_kinase_arc"/>
</dbReference>
<keyword evidence="8 14" id="KW-0418">Kinase</keyword>
<dbReference type="RefSeq" id="WP_014962583.1">
    <property type="nucleotide sequence ID" value="NC_018655.1"/>
</dbReference>
<dbReference type="Gene3D" id="3.30.230.10">
    <property type="match status" value="1"/>
</dbReference>
<evidence type="ECO:0000256" key="13">
    <source>
        <dbReference type="ARBA" id="ARBA00029438"/>
    </source>
</evidence>
<dbReference type="InterPro" id="IPR013750">
    <property type="entry name" value="GHMP_kinase_C_dom"/>
</dbReference>
<dbReference type="InterPro" id="IPR020568">
    <property type="entry name" value="Ribosomal_Su5_D2-typ_SF"/>
</dbReference>
<evidence type="ECO:0000256" key="5">
    <source>
        <dbReference type="ARBA" id="ARBA00022516"/>
    </source>
</evidence>
<evidence type="ECO:0000259" key="16">
    <source>
        <dbReference type="Pfam" id="PF08544"/>
    </source>
</evidence>
<dbReference type="Gene3D" id="3.30.70.890">
    <property type="entry name" value="GHMP kinase, C-terminal domain"/>
    <property type="match status" value="1"/>
</dbReference>
<dbReference type="KEGG" id="nkr:NKOR_01430"/>
<proteinExistence type="inferred from homology"/>
<dbReference type="InterPro" id="IPR006205">
    <property type="entry name" value="Mev_gal_kin"/>
</dbReference>
<evidence type="ECO:0000256" key="11">
    <source>
        <dbReference type="ARBA" id="ARBA00023098"/>
    </source>
</evidence>
<evidence type="ECO:0000256" key="12">
    <source>
        <dbReference type="ARBA" id="ARBA00023229"/>
    </source>
</evidence>
<evidence type="ECO:0000256" key="3">
    <source>
        <dbReference type="ARBA" id="ARBA00012103"/>
    </source>
</evidence>
<keyword evidence="5 14" id="KW-0444">Lipid biosynthesis</keyword>
<dbReference type="InterPro" id="IPR036554">
    <property type="entry name" value="GHMP_kinase_C_sf"/>
</dbReference>
<comment type="function">
    <text evidence="14">Catalyzes the phosphorylation of (R)-mevalonate (MVA) to (R)-mevalonate 5-phosphate (MVAP). Functions in the mevalonate (MVA) pathway leading to isopentenyl diphosphate (IPP), a key precursor for the biosynthesis of isoprenoid compounds such as archaeal membrane lipids.</text>
</comment>
<feature type="active site" description="Proton acceptor" evidence="14">
    <location>
        <position position="147"/>
    </location>
</feature>
<gene>
    <name evidence="14" type="primary">mvk</name>
    <name evidence="17" type="ORF">NKOR_01430</name>
</gene>
<keyword evidence="12 14" id="KW-0414">Isoprene biosynthesis</keyword>
<sequence length="313" mass="34348">MKSKASAPGKVILFGEHFVVYGVKAILCAIDKRITVIAEDTSERKISIKSNIGELELEPNKPISEINSPLKPFYYLANKVIQNKNSGIKISVESEIPLGVGLGSSSACCVAGAAAISKLFGNVSKDEILKLAIEAEKTIFQNTSGADCTVCTFGGLMEYDKRKGFTKIGSEPNFHLVIANSNVEHSTESVVKEVSKFKERNEKEFSKLCEDESLLIENVLELLKENNITELGQKIIQNQEYLETIGVSNDKLRKMIQIGYETSFGAKITGAGGGGCIFALTDESNVENTIREFKNKNYECFSVKIDFKGLDTF</sequence>
<dbReference type="Proteomes" id="UP000006101">
    <property type="component" value="Chromosome"/>
</dbReference>
<comment type="catalytic activity">
    <reaction evidence="14">
        <text>(R)-mevalonate + ATP = (R)-5-phosphomevalonate + ADP + H(+)</text>
        <dbReference type="Rhea" id="RHEA:17065"/>
        <dbReference type="ChEBI" id="CHEBI:15378"/>
        <dbReference type="ChEBI" id="CHEBI:30616"/>
        <dbReference type="ChEBI" id="CHEBI:36464"/>
        <dbReference type="ChEBI" id="CHEBI:58146"/>
        <dbReference type="ChEBI" id="CHEBI:456216"/>
        <dbReference type="EC" id="2.7.1.36"/>
    </reaction>
</comment>
<accession>K0B3Z2</accession>
<dbReference type="GO" id="GO:0005524">
    <property type="term" value="F:ATP binding"/>
    <property type="evidence" value="ECO:0007669"/>
    <property type="project" value="UniProtKB-UniRule"/>
</dbReference>
<feature type="domain" description="GHMP kinase C-terminal" evidence="16">
    <location>
        <begin position="220"/>
        <end position="298"/>
    </location>
</feature>
<dbReference type="SUPFAM" id="SSF55060">
    <property type="entry name" value="GHMP Kinase, C-terminal domain"/>
    <property type="match status" value="1"/>
</dbReference>
<evidence type="ECO:0000256" key="6">
    <source>
        <dbReference type="ARBA" id="ARBA00022679"/>
    </source>
</evidence>
<dbReference type="InterPro" id="IPR014721">
    <property type="entry name" value="Ribsml_uS5_D2-typ_fold_subgr"/>
</dbReference>
<evidence type="ECO:0000259" key="15">
    <source>
        <dbReference type="Pfam" id="PF00288"/>
    </source>
</evidence>
<feature type="domain" description="GHMP kinase N-terminal" evidence="15">
    <location>
        <begin position="79"/>
        <end position="155"/>
    </location>
</feature>
<evidence type="ECO:0000256" key="2">
    <source>
        <dbReference type="ARBA" id="ARBA00006495"/>
    </source>
</evidence>
<dbReference type="Pfam" id="PF00288">
    <property type="entry name" value="GHMP_kinases_N"/>
    <property type="match status" value="1"/>
</dbReference>
<evidence type="ECO:0000256" key="9">
    <source>
        <dbReference type="ARBA" id="ARBA00022840"/>
    </source>
</evidence>
<keyword evidence="6 14" id="KW-0808">Transferase</keyword>
<dbReference type="GO" id="GO:0005829">
    <property type="term" value="C:cytosol"/>
    <property type="evidence" value="ECO:0007669"/>
    <property type="project" value="TreeGrafter"/>
</dbReference>
<evidence type="ECO:0000256" key="1">
    <source>
        <dbReference type="ARBA" id="ARBA00004496"/>
    </source>
</evidence>
<dbReference type="GO" id="GO:0019287">
    <property type="term" value="P:isopentenyl diphosphate biosynthetic process, mevalonate pathway"/>
    <property type="evidence" value="ECO:0007669"/>
    <property type="project" value="UniProtKB-UniRule"/>
</dbReference>
<organism evidence="17 18">
    <name type="scientific">Candidatus Nitrosopumilus koreensis AR1</name>
    <dbReference type="NCBI Taxonomy" id="1229908"/>
    <lineage>
        <taxon>Archaea</taxon>
        <taxon>Nitrososphaerota</taxon>
        <taxon>Nitrososphaeria</taxon>
        <taxon>Nitrosopumilales</taxon>
        <taxon>Nitrosopumilaceae</taxon>
        <taxon>Nitrosopumilus</taxon>
    </lineage>
</organism>
<keyword evidence="11 14" id="KW-0443">Lipid metabolism</keyword>
<dbReference type="NCBIfam" id="TIGR00549">
    <property type="entry name" value="mevalon_kin"/>
    <property type="match status" value="1"/>
</dbReference>
<keyword evidence="9 14" id="KW-0067">ATP-binding</keyword>
<dbReference type="GO" id="GO:0000287">
    <property type="term" value="F:magnesium ion binding"/>
    <property type="evidence" value="ECO:0007669"/>
    <property type="project" value="UniProtKB-UniRule"/>
</dbReference>
<dbReference type="InterPro" id="IPR006204">
    <property type="entry name" value="GHMP_kinase_N_dom"/>
</dbReference>
<dbReference type="PANTHER" id="PTHR43290:SF2">
    <property type="entry name" value="MEVALONATE KINASE"/>
    <property type="match status" value="1"/>
</dbReference>
<dbReference type="EMBL" id="CP003842">
    <property type="protein sequence ID" value="AFS80194.1"/>
    <property type="molecule type" value="Genomic_DNA"/>
</dbReference>
<keyword evidence="7 14" id="KW-0547">Nucleotide-binding</keyword>